<name>A0A2S7Y8A3_BEABA</name>
<evidence type="ECO:0000313" key="2">
    <source>
        <dbReference type="EMBL" id="PQK12388.1"/>
    </source>
</evidence>
<reference evidence="2 3" key="1">
    <citation type="submission" date="2016-07" db="EMBL/GenBank/DDBJ databases">
        <title>Comparative genomics of the entomopathogenic fungus Beauveria bassiana.</title>
        <authorList>
            <person name="Valero Jimenez C.A."/>
            <person name="Zwaan B.J."/>
            <person name="Van Kan J.A."/>
            <person name="Takken W."/>
            <person name="Debets A.J."/>
            <person name="Schoustra S.E."/>
            <person name="Koenraadt C.J."/>
        </authorList>
    </citation>
    <scope>NUCLEOTIDE SEQUENCE [LARGE SCALE GENOMIC DNA]</scope>
    <source>
        <strain evidence="2 3">ARSEF 8028</strain>
    </source>
</reference>
<evidence type="ECO:0000256" key="1">
    <source>
        <dbReference type="SAM" id="SignalP"/>
    </source>
</evidence>
<proteinExistence type="predicted"/>
<feature type="signal peptide" evidence="1">
    <location>
        <begin position="1"/>
        <end position="19"/>
    </location>
</feature>
<organism evidence="2 3">
    <name type="scientific">Beauveria bassiana</name>
    <name type="common">White muscardine disease fungus</name>
    <name type="synonym">Tritirachium shiotae</name>
    <dbReference type="NCBI Taxonomy" id="176275"/>
    <lineage>
        <taxon>Eukaryota</taxon>
        <taxon>Fungi</taxon>
        <taxon>Dikarya</taxon>
        <taxon>Ascomycota</taxon>
        <taxon>Pezizomycotina</taxon>
        <taxon>Sordariomycetes</taxon>
        <taxon>Hypocreomycetidae</taxon>
        <taxon>Hypocreales</taxon>
        <taxon>Cordycipitaceae</taxon>
        <taxon>Beauveria</taxon>
    </lineage>
</organism>
<dbReference type="EMBL" id="JRHA01000003">
    <property type="protein sequence ID" value="PQK12388.1"/>
    <property type="molecule type" value="Genomic_DNA"/>
</dbReference>
<protein>
    <submittedName>
        <fullName evidence="2">Uncharacterized protein</fullName>
    </submittedName>
</protein>
<gene>
    <name evidence="2" type="ORF">BB8028_0003g10050</name>
</gene>
<feature type="chain" id="PRO_5015568026" evidence="1">
    <location>
        <begin position="20"/>
        <end position="64"/>
    </location>
</feature>
<comment type="caution">
    <text evidence="2">The sequence shown here is derived from an EMBL/GenBank/DDBJ whole genome shotgun (WGS) entry which is preliminary data.</text>
</comment>
<evidence type="ECO:0000313" key="3">
    <source>
        <dbReference type="Proteomes" id="UP000237441"/>
    </source>
</evidence>
<dbReference type="Proteomes" id="UP000237441">
    <property type="component" value="Unassembled WGS sequence"/>
</dbReference>
<dbReference type="AlphaFoldDB" id="A0A2S7Y8A3"/>
<accession>A0A2S7Y8A3</accession>
<keyword evidence="1" id="KW-0732">Signal</keyword>
<sequence length="64" mass="6967">MHFWHSALYLAMAITTAQGLPAVSAPPKDYNLLLRGRMAGHIYSSGAYELEEESANKDATLGTK</sequence>